<dbReference type="HAMAP" id="MF_00134_B">
    <property type="entry name" value="IGPS_B"/>
    <property type="match status" value="1"/>
</dbReference>
<dbReference type="GO" id="GO:0004425">
    <property type="term" value="F:indole-3-glycerol-phosphate synthase activity"/>
    <property type="evidence" value="ECO:0007669"/>
    <property type="project" value="UniProtKB-UniRule"/>
</dbReference>
<evidence type="ECO:0000313" key="12">
    <source>
        <dbReference type="Proteomes" id="UP000077271"/>
    </source>
</evidence>
<evidence type="ECO:0000256" key="8">
    <source>
        <dbReference type="ARBA" id="ARBA00023239"/>
    </source>
</evidence>
<reference evidence="11 12" key="1">
    <citation type="submission" date="2016-01" db="EMBL/GenBank/DDBJ databases">
        <title>Investigation of taxonomic status of Bacillus aminovorans.</title>
        <authorList>
            <person name="Verma A."/>
            <person name="Pal Y."/>
            <person name="Krishnamurthi S."/>
        </authorList>
    </citation>
    <scope>NUCLEOTIDE SEQUENCE [LARGE SCALE GENOMIC DNA]</scope>
    <source>
        <strain evidence="11 12">DSM 4337</strain>
    </source>
</reference>
<evidence type="ECO:0000313" key="11">
    <source>
        <dbReference type="EMBL" id="OAH52879.1"/>
    </source>
</evidence>
<comment type="similarity">
    <text evidence="3 9">Belongs to the TrpC family.</text>
</comment>
<dbReference type="InterPro" id="IPR013785">
    <property type="entry name" value="Aldolase_TIM"/>
</dbReference>
<evidence type="ECO:0000256" key="6">
    <source>
        <dbReference type="ARBA" id="ARBA00022822"/>
    </source>
</evidence>
<protein>
    <recommendedName>
        <fullName evidence="9">Indole-3-glycerol phosphate synthase</fullName>
        <shortName evidence="9">IGPS</shortName>
        <ecNumber evidence="9">4.1.1.48</ecNumber>
    </recommendedName>
</protein>
<dbReference type="EMBL" id="LQWZ01000037">
    <property type="protein sequence ID" value="OAH52879.1"/>
    <property type="molecule type" value="Genomic_DNA"/>
</dbReference>
<dbReference type="Gene3D" id="3.20.20.70">
    <property type="entry name" value="Aldolase class I"/>
    <property type="match status" value="1"/>
</dbReference>
<keyword evidence="5 9" id="KW-0210">Decarboxylase</keyword>
<dbReference type="EC" id="4.1.1.48" evidence="9"/>
<dbReference type="InterPro" id="IPR001468">
    <property type="entry name" value="Indole-3-GlycerolPSynthase_CS"/>
</dbReference>
<comment type="pathway">
    <text evidence="2 9">Amino-acid biosynthesis; L-tryptophan biosynthesis; L-tryptophan from chorismate: step 4/5.</text>
</comment>
<organism evidence="11 12">
    <name type="scientific">Domibacillus aminovorans</name>
    <dbReference type="NCBI Taxonomy" id="29332"/>
    <lineage>
        <taxon>Bacteria</taxon>
        <taxon>Bacillati</taxon>
        <taxon>Bacillota</taxon>
        <taxon>Bacilli</taxon>
        <taxon>Bacillales</taxon>
        <taxon>Bacillaceae</taxon>
        <taxon>Domibacillus</taxon>
    </lineage>
</organism>
<dbReference type="PROSITE" id="PS00614">
    <property type="entry name" value="IGPS"/>
    <property type="match status" value="1"/>
</dbReference>
<evidence type="ECO:0000256" key="9">
    <source>
        <dbReference type="HAMAP-Rule" id="MF_00134"/>
    </source>
</evidence>
<evidence type="ECO:0000256" key="7">
    <source>
        <dbReference type="ARBA" id="ARBA00023141"/>
    </source>
</evidence>
<comment type="catalytic activity">
    <reaction evidence="1 9">
        <text>1-(2-carboxyphenylamino)-1-deoxy-D-ribulose 5-phosphate + H(+) = (1S,2R)-1-C-(indol-3-yl)glycerol 3-phosphate + CO2 + H2O</text>
        <dbReference type="Rhea" id="RHEA:23476"/>
        <dbReference type="ChEBI" id="CHEBI:15377"/>
        <dbReference type="ChEBI" id="CHEBI:15378"/>
        <dbReference type="ChEBI" id="CHEBI:16526"/>
        <dbReference type="ChEBI" id="CHEBI:58613"/>
        <dbReference type="ChEBI" id="CHEBI:58866"/>
        <dbReference type="EC" id="4.1.1.48"/>
    </reaction>
</comment>
<evidence type="ECO:0000259" key="10">
    <source>
        <dbReference type="Pfam" id="PF00218"/>
    </source>
</evidence>
<dbReference type="UniPathway" id="UPA00035">
    <property type="reaction ID" value="UER00043"/>
</dbReference>
<evidence type="ECO:0000256" key="3">
    <source>
        <dbReference type="ARBA" id="ARBA00008737"/>
    </source>
</evidence>
<sequence length="256" mass="28199">MTTILDKIIDKKREEVALLKQSALTYKTDRTPLSFYDRVVASKTIALIAEVKRASPSKGDINLGVDPVEQATIYADNGADAVSVLTDTPFFKGTMDDLKAVKENVEIPLLNKDFIIDEIQIDRAKASGGDIILLIAAALNDEEMHRLYRHSKEHGLDVLVEVHDEAEMERALALEANIIGINNRDLHSFKTNLAVTERLMSRYGKEKAIFVSESGIKTREDAIRLKEAGARALLVGETLMLAGDVAGAVRSLKVEL</sequence>
<evidence type="ECO:0000256" key="2">
    <source>
        <dbReference type="ARBA" id="ARBA00004696"/>
    </source>
</evidence>
<dbReference type="OrthoDB" id="9804217at2"/>
<dbReference type="AlphaFoldDB" id="A0A177KHN6"/>
<dbReference type="FunFam" id="3.20.20.70:FF:000024">
    <property type="entry name" value="Indole-3-glycerol phosphate synthase"/>
    <property type="match status" value="1"/>
</dbReference>
<proteinExistence type="inferred from homology"/>
<accession>A0A177KHN6</accession>
<keyword evidence="8 9" id="KW-0456">Lyase</keyword>
<dbReference type="PANTHER" id="PTHR22854:SF2">
    <property type="entry name" value="INDOLE-3-GLYCEROL-PHOSPHATE SYNTHASE"/>
    <property type="match status" value="1"/>
</dbReference>
<keyword evidence="6 9" id="KW-0822">Tryptophan biosynthesis</keyword>
<dbReference type="CDD" id="cd00331">
    <property type="entry name" value="IGPS"/>
    <property type="match status" value="1"/>
</dbReference>
<dbReference type="RefSeq" id="WP_018393405.1">
    <property type="nucleotide sequence ID" value="NZ_LQWZ01000037.1"/>
</dbReference>
<dbReference type="InterPro" id="IPR045186">
    <property type="entry name" value="Indole-3-glycerol_P_synth"/>
</dbReference>
<dbReference type="SUPFAM" id="SSF51366">
    <property type="entry name" value="Ribulose-phoshate binding barrel"/>
    <property type="match status" value="1"/>
</dbReference>
<dbReference type="InterPro" id="IPR013798">
    <property type="entry name" value="Indole-3-glycerol_P_synth_dom"/>
</dbReference>
<dbReference type="InterPro" id="IPR011060">
    <property type="entry name" value="RibuloseP-bd_barrel"/>
</dbReference>
<dbReference type="NCBIfam" id="NF001377">
    <property type="entry name" value="PRK00278.2-4"/>
    <property type="match status" value="1"/>
</dbReference>
<evidence type="ECO:0000256" key="5">
    <source>
        <dbReference type="ARBA" id="ARBA00022793"/>
    </source>
</evidence>
<comment type="caution">
    <text evidence="11">The sequence shown here is derived from an EMBL/GenBank/DDBJ whole genome shotgun (WGS) entry which is preliminary data.</text>
</comment>
<dbReference type="PANTHER" id="PTHR22854">
    <property type="entry name" value="TRYPTOPHAN BIOSYNTHESIS PROTEIN"/>
    <property type="match status" value="1"/>
</dbReference>
<dbReference type="Pfam" id="PF00218">
    <property type="entry name" value="IGPS"/>
    <property type="match status" value="1"/>
</dbReference>
<evidence type="ECO:0000256" key="1">
    <source>
        <dbReference type="ARBA" id="ARBA00001633"/>
    </source>
</evidence>
<dbReference type="GO" id="GO:0000162">
    <property type="term" value="P:L-tryptophan biosynthetic process"/>
    <property type="evidence" value="ECO:0007669"/>
    <property type="project" value="UniProtKB-UniRule"/>
</dbReference>
<dbReference type="Proteomes" id="UP000077271">
    <property type="component" value="Unassembled WGS sequence"/>
</dbReference>
<name>A0A177KHN6_9BACI</name>
<keyword evidence="7 9" id="KW-0057">Aromatic amino acid biosynthesis</keyword>
<keyword evidence="4 9" id="KW-0028">Amino-acid biosynthesis</keyword>
<gene>
    <name evidence="9" type="primary">trpC</name>
    <name evidence="11" type="ORF">AWH48_13800</name>
</gene>
<dbReference type="GO" id="GO:0004640">
    <property type="term" value="F:phosphoribosylanthranilate isomerase activity"/>
    <property type="evidence" value="ECO:0007669"/>
    <property type="project" value="TreeGrafter"/>
</dbReference>
<feature type="domain" description="Indole-3-glycerol phosphate synthase" evidence="10">
    <location>
        <begin position="5"/>
        <end position="252"/>
    </location>
</feature>
<evidence type="ECO:0000256" key="4">
    <source>
        <dbReference type="ARBA" id="ARBA00022605"/>
    </source>
</evidence>